<dbReference type="Gene3D" id="3.40.50.2000">
    <property type="entry name" value="Glycogen Phosphorylase B"/>
    <property type="match status" value="2"/>
</dbReference>
<evidence type="ECO:0000259" key="2">
    <source>
        <dbReference type="Pfam" id="PF13439"/>
    </source>
</evidence>
<dbReference type="PANTHER" id="PTHR45947:SF3">
    <property type="entry name" value="SULFOQUINOVOSYL TRANSFERASE SQD2"/>
    <property type="match status" value="1"/>
</dbReference>
<reference evidence="3 4" key="1">
    <citation type="journal article" date="2019" name="ISME J.">
        <title>Genome analyses of uncultured TG2/ZB3 bacteria in 'Margulisbacteria' specifically attached to ectosymbiotic spirochetes of protists in the termite gut.</title>
        <authorList>
            <person name="Utami Y.D."/>
            <person name="Kuwahara H."/>
            <person name="Igai K."/>
            <person name="Murakami T."/>
            <person name="Sugaya K."/>
            <person name="Morikawa T."/>
            <person name="Nagura Y."/>
            <person name="Yuki M."/>
            <person name="Deevong P."/>
            <person name="Inoue T."/>
            <person name="Kihara K."/>
            <person name="Lo N."/>
            <person name="Yamada A."/>
            <person name="Ohkuma M."/>
            <person name="Hongoh Y."/>
        </authorList>
    </citation>
    <scope>NUCLEOTIDE SEQUENCE [LARGE SCALE GENOMIC DNA]</scope>
    <source>
        <strain evidence="3">NkOx7-02</strain>
    </source>
</reference>
<dbReference type="InterPro" id="IPR028098">
    <property type="entry name" value="Glyco_trans_4-like_N"/>
</dbReference>
<dbReference type="InterPro" id="IPR050194">
    <property type="entry name" value="Glycosyltransferase_grp1"/>
</dbReference>
<organism evidence="3 4">
    <name type="scientific">Candidatus Termititenax persephonae</name>
    <dbReference type="NCBI Taxonomy" id="2218525"/>
    <lineage>
        <taxon>Bacteria</taxon>
        <taxon>Bacillati</taxon>
        <taxon>Candidatus Margulisiibacteriota</taxon>
        <taxon>Candidatus Termititenacia</taxon>
        <taxon>Candidatus Termititenacales</taxon>
        <taxon>Candidatus Termititenacaceae</taxon>
        <taxon>Candidatus Termititenax</taxon>
    </lineage>
</organism>
<dbReference type="AlphaFoldDB" id="A0A388TFU8"/>
<accession>A0A388TFU8</accession>
<dbReference type="GO" id="GO:0016757">
    <property type="term" value="F:glycosyltransferase activity"/>
    <property type="evidence" value="ECO:0007669"/>
    <property type="project" value="InterPro"/>
</dbReference>
<sequence>MKVWSIFYGNLSLNQGPTTHFTELTKCLTNAGVEVTAYAPALGRYSGQNQNFPLKYTWTLKLPFVRVVVYDFLLALRLLFTFPKPDIFYVRVAYFSLFTPLLAKILRRKLVLEINGFVVDDVLSKGWPAPLRWVSISCEKFLHKIADAAICVSATISEAVQQSFGIPRRKLVALENGVNIEHFRPLDKAKCRAELGFDSQINYIGYVGCFTGWDGIEHIVHALPGIQKTFPQTKVLLVGDGEQRKFVESEVRRLNLAKEVIFTGYVQYADLPKYLNVFTVAVAPYGGSESIQTRNKKGGLSSLKSKEYISCGLPVVVADISGVAYLAGLAGYVIPQGDRQSLTEKVKILLSSKSLREKFARAGREYAVKNCSWQNVADKTKEILAGVLKK</sequence>
<feature type="domain" description="Glycosyl transferase family 1" evidence="1">
    <location>
        <begin position="188"/>
        <end position="365"/>
    </location>
</feature>
<evidence type="ECO:0000259" key="1">
    <source>
        <dbReference type="Pfam" id="PF00534"/>
    </source>
</evidence>
<proteinExistence type="predicted"/>
<dbReference type="Proteomes" id="UP000275925">
    <property type="component" value="Unassembled WGS sequence"/>
</dbReference>
<feature type="domain" description="Glycosyltransferase subfamily 4-like N-terminal" evidence="2">
    <location>
        <begin position="16"/>
        <end position="181"/>
    </location>
</feature>
<dbReference type="Pfam" id="PF13439">
    <property type="entry name" value="Glyco_transf_4"/>
    <property type="match status" value="1"/>
</dbReference>
<dbReference type="SUPFAM" id="SSF53756">
    <property type="entry name" value="UDP-Glycosyltransferase/glycogen phosphorylase"/>
    <property type="match status" value="1"/>
</dbReference>
<dbReference type="Pfam" id="PF00534">
    <property type="entry name" value="Glycos_transf_1"/>
    <property type="match status" value="1"/>
</dbReference>
<keyword evidence="3" id="KW-0808">Transferase</keyword>
<evidence type="ECO:0000313" key="3">
    <source>
        <dbReference type="EMBL" id="GBR75515.1"/>
    </source>
</evidence>
<name>A0A388TFU8_9BACT</name>
<dbReference type="EMBL" id="BGZO01000003">
    <property type="protein sequence ID" value="GBR75515.1"/>
    <property type="molecule type" value="Genomic_DNA"/>
</dbReference>
<dbReference type="CDD" id="cd03801">
    <property type="entry name" value="GT4_PimA-like"/>
    <property type="match status" value="1"/>
</dbReference>
<comment type="caution">
    <text evidence="3">The sequence shown here is derived from an EMBL/GenBank/DDBJ whole genome shotgun (WGS) entry which is preliminary data.</text>
</comment>
<keyword evidence="4" id="KW-1185">Reference proteome</keyword>
<evidence type="ECO:0000313" key="4">
    <source>
        <dbReference type="Proteomes" id="UP000275925"/>
    </source>
</evidence>
<dbReference type="PANTHER" id="PTHR45947">
    <property type="entry name" value="SULFOQUINOVOSYL TRANSFERASE SQD2"/>
    <property type="match status" value="1"/>
</dbReference>
<dbReference type="InterPro" id="IPR001296">
    <property type="entry name" value="Glyco_trans_1"/>
</dbReference>
<gene>
    <name evidence="3" type="ORF">NO2_0182</name>
</gene>
<protein>
    <submittedName>
        <fullName evidence="3">Glycosyl transferase group 1</fullName>
    </submittedName>
</protein>